<dbReference type="SUPFAM" id="SSF89009">
    <property type="entry name" value="GAT-like domain"/>
    <property type="match status" value="1"/>
</dbReference>
<evidence type="ECO:0000256" key="2">
    <source>
        <dbReference type="ARBA" id="ARBA00022614"/>
    </source>
</evidence>
<feature type="compositionally biased region" description="Pro residues" evidence="4">
    <location>
        <begin position="364"/>
        <end position="378"/>
    </location>
</feature>
<dbReference type="InterPro" id="IPR027038">
    <property type="entry name" value="RanGap"/>
</dbReference>
<dbReference type="InterPro" id="IPR032675">
    <property type="entry name" value="LRR_dom_sf"/>
</dbReference>
<dbReference type="InterPro" id="IPR001611">
    <property type="entry name" value="Leu-rich_rpt"/>
</dbReference>
<feature type="region of interest" description="Disordered" evidence="4">
    <location>
        <begin position="327"/>
        <end position="387"/>
    </location>
</feature>
<dbReference type="RefSeq" id="XP_047772410.1">
    <property type="nucleotide sequence ID" value="XM_047925411.1"/>
</dbReference>
<evidence type="ECO:0000256" key="1">
    <source>
        <dbReference type="ARBA" id="ARBA00022468"/>
    </source>
</evidence>
<sequence>MLASSASSSAVTIPTPGKSILKRPPPPQQSFFSLARLSKLLPTQQANANQDEASTLKRAHFILPEMTVVYPISAANPPSTPNMKEEKKSIEERELERRRRILRGGTSISSADGDDTWWGLDQVESFYRECCVGREEVPDPGVSLAFKRAVGTNPRTIDLSGIQLTIGSASVLSDVFTIEWGLRKLVFKECDLDEHILKPILHSLLIPDSLTFLSVASNRRLKATAFRLIGAYLSKTKSLQFLDVSQNSLDKKSIEYIANALPEAPKQGLVSLRLDDCSLKPTALDALANVVRKSSLRNISLRLNRISATGAVAIALMIKDYPDRFPNAGPSSPLSPTIISPESTPPSTPQLPTFSLPRNDGTATPPPRSGPLPPPPRHPNTVPHTTYTPYIPRARRAAAAAAGGNSTAAVANTNPLSPAGQPVPIITSSAQGGITARHPVPHGPGSPALGHAHGTQRYDQGPSVALLDKVRALDNLPRLGALRTLDLKGNDIRTGITYISQVLKRNRTLKVLNLSENKLDVQGLIAVAEALKYNSCLETLDLSKNPCCGPGLEGIQSLRTAFTLNDALKRLFLSSTGMTPAGAIALAEFLPESKSLLHLDLTMNNLDIAGVMALSSGLKANHTMRCLDVNIPPADEEMARMCRDILNTCVRNTEEAERAANPSSPDGASGRGQGRGVWNMIEESELAKTFRQDDEKKVAPLSDTSSVSSAAPTDVPSAAQQTASGVITQARAYKSQLEDVLARSPSSSSAPSAPVQDEVAEMSANVKEAQKSLMVVIETTTEPERLQELLALNDDLTALLGRCQPPKRPLFLHGLGLQAENGKANGSAGDEASGNGHAVHGLSEDSDDEPITPRVDKGKGRAEPEPVEPEKVLSPPAFDLGDSDDEDAHLGDELIAAEPDGMVSPTTDMSRSWVEEEGEVFRKGTVLLGLEEMEGDYDSEELRREVSVSITAGAIS</sequence>
<feature type="compositionally biased region" description="Basic and acidic residues" evidence="4">
    <location>
        <begin position="83"/>
        <end position="92"/>
    </location>
</feature>
<comment type="caution">
    <text evidence="5">The sequence shown here is derived from an EMBL/GenBank/DDBJ whole genome shotgun (WGS) entry which is preliminary data.</text>
</comment>
<proteinExistence type="predicted"/>
<feature type="compositionally biased region" description="Basic and acidic residues" evidence="4">
    <location>
        <begin position="688"/>
        <end position="698"/>
    </location>
</feature>
<reference evidence="5 6" key="1">
    <citation type="journal article" date="2021" name="Environ. Microbiol.">
        <title>Gene family expansions and transcriptome signatures uncover fungal adaptations to wood decay.</title>
        <authorList>
            <person name="Hage H."/>
            <person name="Miyauchi S."/>
            <person name="Viragh M."/>
            <person name="Drula E."/>
            <person name="Min B."/>
            <person name="Chaduli D."/>
            <person name="Navarro D."/>
            <person name="Favel A."/>
            <person name="Norest M."/>
            <person name="Lesage-Meessen L."/>
            <person name="Balint B."/>
            <person name="Merenyi Z."/>
            <person name="de Eugenio L."/>
            <person name="Morin E."/>
            <person name="Martinez A.T."/>
            <person name="Baldrian P."/>
            <person name="Stursova M."/>
            <person name="Martinez M.J."/>
            <person name="Novotny C."/>
            <person name="Magnuson J.K."/>
            <person name="Spatafora J.W."/>
            <person name="Maurice S."/>
            <person name="Pangilinan J."/>
            <person name="Andreopoulos W."/>
            <person name="LaButti K."/>
            <person name="Hundley H."/>
            <person name="Na H."/>
            <person name="Kuo A."/>
            <person name="Barry K."/>
            <person name="Lipzen A."/>
            <person name="Henrissat B."/>
            <person name="Riley R."/>
            <person name="Ahrendt S."/>
            <person name="Nagy L.G."/>
            <person name="Grigoriev I.V."/>
            <person name="Martin F."/>
            <person name="Rosso M.N."/>
        </authorList>
    </citation>
    <scope>NUCLEOTIDE SEQUENCE [LARGE SCALE GENOMIC DNA]</scope>
    <source>
        <strain evidence="5 6">CIRM-BRFM 1785</strain>
    </source>
</reference>
<dbReference type="Proteomes" id="UP000814176">
    <property type="component" value="Unassembled WGS sequence"/>
</dbReference>
<keyword evidence="6" id="KW-1185">Reference proteome</keyword>
<evidence type="ECO:0000256" key="4">
    <source>
        <dbReference type="SAM" id="MobiDB-lite"/>
    </source>
</evidence>
<feature type="compositionally biased region" description="Low complexity" evidence="4">
    <location>
        <begin position="744"/>
        <end position="754"/>
    </location>
</feature>
<feature type="region of interest" description="Disordered" evidence="4">
    <location>
        <begin position="688"/>
        <end position="723"/>
    </location>
</feature>
<feature type="compositionally biased region" description="Basic and acidic residues" evidence="4">
    <location>
        <begin position="854"/>
        <end position="871"/>
    </location>
</feature>
<dbReference type="GeneID" id="72006143"/>
<gene>
    <name evidence="5" type="ORF">C8Q71DRAFT_792369</name>
</gene>
<evidence type="ECO:0000313" key="6">
    <source>
        <dbReference type="Proteomes" id="UP000814176"/>
    </source>
</evidence>
<feature type="region of interest" description="Disordered" evidence="4">
    <location>
        <begin position="822"/>
        <end position="916"/>
    </location>
</feature>
<feature type="region of interest" description="Disordered" evidence="4">
    <location>
        <begin position="1"/>
        <end position="27"/>
    </location>
</feature>
<feature type="region of interest" description="Disordered" evidence="4">
    <location>
        <begin position="656"/>
        <end position="675"/>
    </location>
</feature>
<keyword evidence="1" id="KW-0343">GTPase activation</keyword>
<organism evidence="5 6">
    <name type="scientific">Rhodofomes roseus</name>
    <dbReference type="NCBI Taxonomy" id="34475"/>
    <lineage>
        <taxon>Eukaryota</taxon>
        <taxon>Fungi</taxon>
        <taxon>Dikarya</taxon>
        <taxon>Basidiomycota</taxon>
        <taxon>Agaricomycotina</taxon>
        <taxon>Agaricomycetes</taxon>
        <taxon>Polyporales</taxon>
        <taxon>Rhodofomes</taxon>
    </lineage>
</organism>
<feature type="compositionally biased region" description="Polar residues" evidence="4">
    <location>
        <begin position="702"/>
        <end position="711"/>
    </location>
</feature>
<feature type="region of interest" description="Disordered" evidence="4">
    <location>
        <begin position="432"/>
        <end position="459"/>
    </location>
</feature>
<feature type="compositionally biased region" description="Polar residues" evidence="4">
    <location>
        <begin position="1"/>
        <end position="12"/>
    </location>
</feature>
<dbReference type="EMBL" id="JADCUA010000047">
    <property type="protein sequence ID" value="KAH9828769.1"/>
    <property type="molecule type" value="Genomic_DNA"/>
</dbReference>
<evidence type="ECO:0000256" key="3">
    <source>
        <dbReference type="ARBA" id="ARBA00022737"/>
    </source>
</evidence>
<keyword evidence="3" id="KW-0677">Repeat</keyword>
<protein>
    <submittedName>
        <fullName evidence="5">RNI-like protein</fullName>
    </submittedName>
</protein>
<dbReference type="PANTHER" id="PTHR24113">
    <property type="entry name" value="RAN GTPASE-ACTIVATING PROTEIN 1"/>
    <property type="match status" value="1"/>
</dbReference>
<dbReference type="PANTHER" id="PTHR24113:SF12">
    <property type="entry name" value="RAN GTPASE-ACTIVATING PROTEIN 1"/>
    <property type="match status" value="1"/>
</dbReference>
<feature type="region of interest" description="Disordered" evidence="4">
    <location>
        <begin position="740"/>
        <end position="759"/>
    </location>
</feature>
<name>A0ABQ8JXD8_9APHY</name>
<accession>A0ABQ8JXD8</accession>
<keyword evidence="2" id="KW-0433">Leucine-rich repeat</keyword>
<dbReference type="SUPFAM" id="SSF52047">
    <property type="entry name" value="RNI-like"/>
    <property type="match status" value="1"/>
</dbReference>
<dbReference type="Gene3D" id="3.80.10.10">
    <property type="entry name" value="Ribonuclease Inhibitor"/>
    <property type="match status" value="3"/>
</dbReference>
<feature type="compositionally biased region" description="Low complexity" evidence="4">
    <location>
        <begin position="330"/>
        <end position="342"/>
    </location>
</feature>
<dbReference type="Pfam" id="PF13516">
    <property type="entry name" value="LRR_6"/>
    <property type="match status" value="2"/>
</dbReference>
<feature type="region of interest" description="Disordered" evidence="4">
    <location>
        <begin position="73"/>
        <end position="92"/>
    </location>
</feature>
<dbReference type="SMART" id="SM00368">
    <property type="entry name" value="LRR_RI"/>
    <property type="match status" value="7"/>
</dbReference>
<evidence type="ECO:0000313" key="5">
    <source>
        <dbReference type="EMBL" id="KAH9828769.1"/>
    </source>
</evidence>